<dbReference type="PANTHER" id="PTHR33143">
    <property type="entry name" value="F16F4.1 PROTEIN-RELATED"/>
    <property type="match status" value="1"/>
</dbReference>
<reference evidence="4" key="1">
    <citation type="submission" date="2016-06" db="EMBL/GenBank/DDBJ databases">
        <title>Parallel loss of symbiosis genes in relatives of nitrogen-fixing non-legume Parasponia.</title>
        <authorList>
            <person name="Van Velzen R."/>
            <person name="Holmer R."/>
            <person name="Bu F."/>
            <person name="Rutten L."/>
            <person name="Van Zeijl A."/>
            <person name="Liu W."/>
            <person name="Santuari L."/>
            <person name="Cao Q."/>
            <person name="Sharma T."/>
            <person name="Shen D."/>
            <person name="Roswanjaya Y."/>
            <person name="Wardhani T."/>
            <person name="Kalhor M.S."/>
            <person name="Jansen J."/>
            <person name="Van den Hoogen J."/>
            <person name="Gungor B."/>
            <person name="Hartog M."/>
            <person name="Hontelez J."/>
            <person name="Verver J."/>
            <person name="Yang W.-C."/>
            <person name="Schijlen E."/>
            <person name="Repin R."/>
            <person name="Schilthuizen M."/>
            <person name="Schranz E."/>
            <person name="Heidstra R."/>
            <person name="Miyata K."/>
            <person name="Fedorova E."/>
            <person name="Kohlen W."/>
            <person name="Bisseling T."/>
            <person name="Smit S."/>
            <person name="Geurts R."/>
        </authorList>
    </citation>
    <scope>NUCLEOTIDE SEQUENCE [LARGE SCALE GENOMIC DNA]</scope>
    <source>
        <strain evidence="4">cv. RG33-2</strain>
    </source>
</reference>
<feature type="domain" description="VQ" evidence="2">
    <location>
        <begin position="73"/>
        <end position="97"/>
    </location>
</feature>
<dbReference type="Pfam" id="PF05678">
    <property type="entry name" value="VQ"/>
    <property type="match status" value="1"/>
</dbReference>
<dbReference type="InParanoid" id="A0A2P5CCG5"/>
<dbReference type="EMBL" id="JXTC01000382">
    <property type="protein sequence ID" value="PON58756.1"/>
    <property type="molecule type" value="Genomic_DNA"/>
</dbReference>
<evidence type="ECO:0000313" key="4">
    <source>
        <dbReference type="Proteomes" id="UP000237000"/>
    </source>
</evidence>
<evidence type="ECO:0000313" key="3">
    <source>
        <dbReference type="EMBL" id="PON58756.1"/>
    </source>
</evidence>
<dbReference type="Proteomes" id="UP000237000">
    <property type="component" value="Unassembled WGS sequence"/>
</dbReference>
<feature type="compositionally biased region" description="Polar residues" evidence="1">
    <location>
        <begin position="136"/>
        <end position="155"/>
    </location>
</feature>
<comment type="caution">
    <text evidence="3">The sequence shown here is derived from an EMBL/GenBank/DDBJ whole genome shotgun (WGS) entry which is preliminary data.</text>
</comment>
<feature type="compositionally biased region" description="Basic and acidic residues" evidence="1">
    <location>
        <begin position="8"/>
        <end position="19"/>
    </location>
</feature>
<proteinExistence type="predicted"/>
<dbReference type="PANTHER" id="PTHR33143:SF76">
    <property type="entry name" value="VQ MOTIF-CONTAINING PROTEIN 8, CHLOROPLASTIC"/>
    <property type="match status" value="1"/>
</dbReference>
<name>A0A2P5CCG5_TREOI</name>
<protein>
    <submittedName>
        <fullName evidence="3">VQ motif containing protein</fullName>
    </submittedName>
</protein>
<evidence type="ECO:0000256" key="1">
    <source>
        <dbReference type="SAM" id="MobiDB-lite"/>
    </source>
</evidence>
<feature type="region of interest" description="Disordered" evidence="1">
    <location>
        <begin position="1"/>
        <end position="64"/>
    </location>
</feature>
<evidence type="ECO:0000259" key="2">
    <source>
        <dbReference type="Pfam" id="PF05678"/>
    </source>
</evidence>
<feature type="compositionally biased region" description="Basic and acidic residues" evidence="1">
    <location>
        <begin position="112"/>
        <end position="124"/>
    </location>
</feature>
<keyword evidence="4" id="KW-1185">Reference proteome</keyword>
<dbReference type="InterPro" id="IPR008889">
    <property type="entry name" value="VQ"/>
</dbReference>
<dbReference type="OrthoDB" id="1917757at2759"/>
<feature type="compositionally biased region" description="Acidic residues" evidence="1">
    <location>
        <begin position="102"/>
        <end position="111"/>
    </location>
</feature>
<dbReference type="InterPro" id="IPR039607">
    <property type="entry name" value="VQ_8/17/18/20/21/25"/>
</dbReference>
<feature type="region of interest" description="Disordered" evidence="1">
    <location>
        <begin position="96"/>
        <end position="155"/>
    </location>
</feature>
<accession>A0A2P5CCG5</accession>
<sequence>MSPARIVNDNHDQDHDHSRINHVINGPRPSPLKINRESHSIQRQKHHSSTTIGAAAAAVPGKEQKREPVIIYTHSPKIIHTQARDFMALVQKLTGQSRSDNYDDDNNNDIEDQARHDHDRDLRRGTVGLDQHAKSVISQEDNESSSVLTAEDNSSGVGYNDVAKPRLSSASAAAVNVSITTPYFADIPLFTPTAAADFFCSPRPVYRFPADNTTSSPSSSLLSPSVGGLLSPSFLEFMKGLPEY</sequence>
<dbReference type="STRING" id="63057.A0A2P5CCG5"/>
<gene>
    <name evidence="3" type="ORF">TorRG33x02_290110</name>
</gene>
<dbReference type="AlphaFoldDB" id="A0A2P5CCG5"/>
<organism evidence="3 4">
    <name type="scientific">Trema orientale</name>
    <name type="common">Charcoal tree</name>
    <name type="synonym">Celtis orientalis</name>
    <dbReference type="NCBI Taxonomy" id="63057"/>
    <lineage>
        <taxon>Eukaryota</taxon>
        <taxon>Viridiplantae</taxon>
        <taxon>Streptophyta</taxon>
        <taxon>Embryophyta</taxon>
        <taxon>Tracheophyta</taxon>
        <taxon>Spermatophyta</taxon>
        <taxon>Magnoliopsida</taxon>
        <taxon>eudicotyledons</taxon>
        <taxon>Gunneridae</taxon>
        <taxon>Pentapetalae</taxon>
        <taxon>rosids</taxon>
        <taxon>fabids</taxon>
        <taxon>Rosales</taxon>
        <taxon>Cannabaceae</taxon>
        <taxon>Trema</taxon>
    </lineage>
</organism>
<dbReference type="GO" id="GO:0005634">
    <property type="term" value="C:nucleus"/>
    <property type="evidence" value="ECO:0007669"/>
    <property type="project" value="TreeGrafter"/>
</dbReference>